<dbReference type="NCBIfam" id="TIGR00254">
    <property type="entry name" value="GGDEF"/>
    <property type="match status" value="1"/>
</dbReference>
<evidence type="ECO:0000313" key="4">
    <source>
        <dbReference type="EMBL" id="RFU96095.1"/>
    </source>
</evidence>
<dbReference type="InterPro" id="IPR043128">
    <property type="entry name" value="Rev_trsase/Diguanyl_cyclase"/>
</dbReference>
<dbReference type="Pfam" id="PF00990">
    <property type="entry name" value="GGDEF"/>
    <property type="match status" value="1"/>
</dbReference>
<dbReference type="GO" id="GO:0052621">
    <property type="term" value="F:diguanylate cyclase activity"/>
    <property type="evidence" value="ECO:0007669"/>
    <property type="project" value="UniProtKB-EC"/>
</dbReference>
<gene>
    <name evidence="4" type="ORF">DYP60_00545</name>
</gene>
<dbReference type="SUPFAM" id="SSF55073">
    <property type="entry name" value="Nucleotide cyclase"/>
    <property type="match status" value="1"/>
</dbReference>
<reference evidence="5" key="1">
    <citation type="submission" date="2018-08" db="EMBL/GenBank/DDBJ databases">
        <authorList>
            <person name="Grouzdev D.S."/>
            <person name="Krutkina M.S."/>
        </authorList>
    </citation>
    <scope>NUCLEOTIDE SEQUENCE [LARGE SCALE GENOMIC DNA]</scope>
    <source>
        <strain evidence="5">4-11</strain>
    </source>
</reference>
<dbReference type="EMBL" id="QUWK01000001">
    <property type="protein sequence ID" value="RFU96095.1"/>
    <property type="molecule type" value="Genomic_DNA"/>
</dbReference>
<evidence type="ECO:0000259" key="3">
    <source>
        <dbReference type="PROSITE" id="PS50887"/>
    </source>
</evidence>
<comment type="catalytic activity">
    <reaction evidence="2">
        <text>2 GTP = 3',3'-c-di-GMP + 2 diphosphate</text>
        <dbReference type="Rhea" id="RHEA:24898"/>
        <dbReference type="ChEBI" id="CHEBI:33019"/>
        <dbReference type="ChEBI" id="CHEBI:37565"/>
        <dbReference type="ChEBI" id="CHEBI:58805"/>
        <dbReference type="EC" id="2.7.7.65"/>
    </reaction>
</comment>
<evidence type="ECO:0000256" key="1">
    <source>
        <dbReference type="ARBA" id="ARBA00012528"/>
    </source>
</evidence>
<evidence type="ECO:0000256" key="2">
    <source>
        <dbReference type="ARBA" id="ARBA00034247"/>
    </source>
</evidence>
<dbReference type="PANTHER" id="PTHR45138:SF9">
    <property type="entry name" value="DIGUANYLATE CYCLASE DGCM-RELATED"/>
    <property type="match status" value="1"/>
</dbReference>
<dbReference type="GO" id="GO:0005886">
    <property type="term" value="C:plasma membrane"/>
    <property type="evidence" value="ECO:0007669"/>
    <property type="project" value="TreeGrafter"/>
</dbReference>
<dbReference type="AlphaFoldDB" id="A0A372MJZ1"/>
<feature type="domain" description="GGDEF" evidence="3">
    <location>
        <begin position="1"/>
        <end position="57"/>
    </location>
</feature>
<protein>
    <recommendedName>
        <fullName evidence="1">diguanylate cyclase</fullName>
        <ecNumber evidence="1">2.7.7.65</ecNumber>
    </recommendedName>
</protein>
<proteinExistence type="predicted"/>
<accession>A0A372MJZ1</accession>
<comment type="caution">
    <text evidence="4">The sequence shown here is derived from an EMBL/GenBank/DDBJ whole genome shotgun (WGS) entry which is preliminary data.</text>
</comment>
<dbReference type="RefSeq" id="WP_117328914.1">
    <property type="nucleotide sequence ID" value="NZ_QUWK01000001.1"/>
</dbReference>
<dbReference type="GO" id="GO:1902201">
    <property type="term" value="P:negative regulation of bacterial-type flagellum-dependent cell motility"/>
    <property type="evidence" value="ECO:0007669"/>
    <property type="project" value="TreeGrafter"/>
</dbReference>
<dbReference type="PANTHER" id="PTHR45138">
    <property type="entry name" value="REGULATORY COMPONENTS OF SENSORY TRANSDUCTION SYSTEM"/>
    <property type="match status" value="1"/>
</dbReference>
<dbReference type="InterPro" id="IPR050469">
    <property type="entry name" value="Diguanylate_Cyclase"/>
</dbReference>
<dbReference type="EC" id="2.7.7.65" evidence="1"/>
<dbReference type="GO" id="GO:0043709">
    <property type="term" value="P:cell adhesion involved in single-species biofilm formation"/>
    <property type="evidence" value="ECO:0007669"/>
    <property type="project" value="TreeGrafter"/>
</dbReference>
<keyword evidence="5" id="KW-1185">Reference proteome</keyword>
<evidence type="ECO:0000313" key="5">
    <source>
        <dbReference type="Proteomes" id="UP000264002"/>
    </source>
</evidence>
<dbReference type="Gene3D" id="3.30.70.270">
    <property type="match status" value="1"/>
</dbReference>
<sequence>MLIQVVQTIREHARAIDVCSRYGGDEFTVLLPDTTVKQAYHVARSHVGFLTEWDLCI</sequence>
<name>A0A372MJZ1_9SPIR</name>
<dbReference type="Proteomes" id="UP000264002">
    <property type="component" value="Unassembled WGS sequence"/>
</dbReference>
<dbReference type="InterPro" id="IPR000160">
    <property type="entry name" value="GGDEF_dom"/>
</dbReference>
<dbReference type="InterPro" id="IPR029787">
    <property type="entry name" value="Nucleotide_cyclase"/>
</dbReference>
<reference evidence="4 5" key="2">
    <citation type="submission" date="2018-09" db="EMBL/GenBank/DDBJ databases">
        <title>Genome of Sphaerochaeta halotolerans strain 4-11.</title>
        <authorList>
            <person name="Nazina T.N."/>
            <person name="Sokolova D.S."/>
        </authorList>
    </citation>
    <scope>NUCLEOTIDE SEQUENCE [LARGE SCALE GENOMIC DNA]</scope>
    <source>
        <strain evidence="4 5">4-11</strain>
    </source>
</reference>
<dbReference type="PROSITE" id="PS50887">
    <property type="entry name" value="GGDEF"/>
    <property type="match status" value="1"/>
</dbReference>
<organism evidence="4 5">
    <name type="scientific">Sphaerochaeta halotolerans</name>
    <dbReference type="NCBI Taxonomy" id="2293840"/>
    <lineage>
        <taxon>Bacteria</taxon>
        <taxon>Pseudomonadati</taxon>
        <taxon>Spirochaetota</taxon>
        <taxon>Spirochaetia</taxon>
        <taxon>Spirochaetales</taxon>
        <taxon>Sphaerochaetaceae</taxon>
        <taxon>Sphaerochaeta</taxon>
    </lineage>
</organism>